<keyword evidence="1" id="KW-0802">TPR repeat</keyword>
<gene>
    <name evidence="2" type="ORF">ACFPOF_19550</name>
</gene>
<keyword evidence="3" id="KW-1185">Reference proteome</keyword>
<proteinExistence type="predicted"/>
<dbReference type="Gene3D" id="1.25.40.10">
    <property type="entry name" value="Tetratricopeptide repeat domain"/>
    <property type="match status" value="1"/>
</dbReference>
<accession>A0ABW0HXN5</accession>
<evidence type="ECO:0008006" key="4">
    <source>
        <dbReference type="Google" id="ProtNLM"/>
    </source>
</evidence>
<dbReference type="RefSeq" id="WP_378135687.1">
    <property type="nucleotide sequence ID" value="NZ_JBHSMI010000028.1"/>
</dbReference>
<evidence type="ECO:0000313" key="3">
    <source>
        <dbReference type="Proteomes" id="UP001596113"/>
    </source>
</evidence>
<feature type="repeat" description="TPR" evidence="1">
    <location>
        <begin position="625"/>
        <end position="658"/>
    </location>
</feature>
<dbReference type="PROSITE" id="PS50005">
    <property type="entry name" value="TPR"/>
    <property type="match status" value="1"/>
</dbReference>
<name>A0ABW0HXN5_9BACL</name>
<evidence type="ECO:0000256" key="1">
    <source>
        <dbReference type="PROSITE-ProRule" id="PRU00339"/>
    </source>
</evidence>
<dbReference type="SUPFAM" id="SSF48452">
    <property type="entry name" value="TPR-like"/>
    <property type="match status" value="1"/>
</dbReference>
<organism evidence="2 3">
    <name type="scientific">Cohnella soli</name>
    <dbReference type="NCBI Taxonomy" id="425005"/>
    <lineage>
        <taxon>Bacteria</taxon>
        <taxon>Bacillati</taxon>
        <taxon>Bacillota</taxon>
        <taxon>Bacilli</taxon>
        <taxon>Bacillales</taxon>
        <taxon>Paenibacillaceae</taxon>
        <taxon>Cohnella</taxon>
    </lineage>
</organism>
<reference evidence="3" key="1">
    <citation type="journal article" date="2019" name="Int. J. Syst. Evol. Microbiol.">
        <title>The Global Catalogue of Microorganisms (GCM) 10K type strain sequencing project: providing services to taxonomists for standard genome sequencing and annotation.</title>
        <authorList>
            <consortium name="The Broad Institute Genomics Platform"/>
            <consortium name="The Broad Institute Genome Sequencing Center for Infectious Disease"/>
            <person name="Wu L."/>
            <person name="Ma J."/>
        </authorList>
    </citation>
    <scope>NUCLEOTIDE SEQUENCE [LARGE SCALE GENOMIC DNA]</scope>
    <source>
        <strain evidence="3">CGMCC 1.18575</strain>
    </source>
</reference>
<protein>
    <recommendedName>
        <fullName evidence="4">Carboxypeptidase regulatory-like domain-containing protein</fullName>
    </recommendedName>
</protein>
<dbReference type="InterPro" id="IPR011990">
    <property type="entry name" value="TPR-like_helical_dom_sf"/>
</dbReference>
<evidence type="ECO:0000313" key="2">
    <source>
        <dbReference type="EMBL" id="MFC5404942.1"/>
    </source>
</evidence>
<dbReference type="InterPro" id="IPR013784">
    <property type="entry name" value="Carb-bd-like_fold"/>
</dbReference>
<dbReference type="SUPFAM" id="SSF49452">
    <property type="entry name" value="Starch-binding domain-like"/>
    <property type="match status" value="1"/>
</dbReference>
<dbReference type="Proteomes" id="UP001596113">
    <property type="component" value="Unassembled WGS sequence"/>
</dbReference>
<sequence>MTATLKVKHLVLLFGALLAVFLLLQYWIVPKVQMSNVKKEFVSGAPTGKAAMKRAIDRASGGEKWSLIRKYVIENGNDFNLASFDVTVGGGWYYAGGVTTLPHAPRWTEEEKVEFLKAYVDGGPVDGYLSRAARQLGFAFEKMGRDDDALGALEIGEKRLEESADGTAQARVLKLDRAKIHARNFEYANATKLLDELAASADLEHPDNETEIARLRARILLELGEATEAYKQIAVLRETEIKQGEEKKKNYPELEEMKSVSLMTLTEMEALLAGATENEGSSAIVSGVAQKSDGSPLVGIGVYLRQSSDSSHSLLENEPYQTLTDAKGRYSFRGVVSGSYQLAIGVSYEQIDGWTYPVMNNDWIDIRAGQTLEQNITLKPLIGIQSPVNNQVISGGTIKFKWEPVGGAAYYALNGTFPYESGGFSNPRIVSHIKGSEADIPLEQIYESFGGFSYRTIDGKNVPDPTGLLGFANPESRLSWYVEAYDKNGRLITRSNGYRLDEKTMGPLPFFYLKARVLTAADRLLLDGKLDEALASYKKEYESNSSDRYSLQMIIRLYDVDASINRTGKWPEEAFGYAEKLIGQDDTGKYALMLFMQNFEIENWKKAEQYYSMYRQSELGQADEGYAQSMYAKALLKQGKFKEAYELFAQALEADYSHRFVGYSIALHLVFSDTFDSAIAIAEKYPERDYYESSKSDWSKMTKALQVEEAREGGDYRDQLRKAIRLAFEGDQRQDELGVLMASHPAMKSFVQAVENIR</sequence>
<dbReference type="InterPro" id="IPR019734">
    <property type="entry name" value="TPR_rpt"/>
</dbReference>
<comment type="caution">
    <text evidence="2">The sequence shown here is derived from an EMBL/GenBank/DDBJ whole genome shotgun (WGS) entry which is preliminary data.</text>
</comment>
<dbReference type="EMBL" id="JBHSMI010000028">
    <property type="protein sequence ID" value="MFC5404942.1"/>
    <property type="molecule type" value="Genomic_DNA"/>
</dbReference>